<reference evidence="1" key="1">
    <citation type="submission" date="2021-06" db="EMBL/GenBank/DDBJ databases">
        <title>Parelaphostrongylus tenuis whole genome reference sequence.</title>
        <authorList>
            <person name="Garwood T.J."/>
            <person name="Larsen P.A."/>
            <person name="Fountain-Jones N.M."/>
            <person name="Garbe J.R."/>
            <person name="Macchietto M.G."/>
            <person name="Kania S.A."/>
            <person name="Gerhold R.W."/>
            <person name="Richards J.E."/>
            <person name="Wolf T.M."/>
        </authorList>
    </citation>
    <scope>NUCLEOTIDE SEQUENCE</scope>
    <source>
        <strain evidence="1">MNPRO001-30</strain>
        <tissue evidence="1">Meninges</tissue>
    </source>
</reference>
<organism evidence="1 2">
    <name type="scientific">Parelaphostrongylus tenuis</name>
    <name type="common">Meningeal worm</name>
    <dbReference type="NCBI Taxonomy" id="148309"/>
    <lineage>
        <taxon>Eukaryota</taxon>
        <taxon>Metazoa</taxon>
        <taxon>Ecdysozoa</taxon>
        <taxon>Nematoda</taxon>
        <taxon>Chromadorea</taxon>
        <taxon>Rhabditida</taxon>
        <taxon>Rhabditina</taxon>
        <taxon>Rhabditomorpha</taxon>
        <taxon>Strongyloidea</taxon>
        <taxon>Metastrongylidae</taxon>
        <taxon>Parelaphostrongylus</taxon>
    </lineage>
</organism>
<protein>
    <submittedName>
        <fullName evidence="1">Uncharacterized protein</fullName>
    </submittedName>
</protein>
<dbReference type="Proteomes" id="UP001196413">
    <property type="component" value="Unassembled WGS sequence"/>
</dbReference>
<sequence length="126" mass="13962">MDKTDESGEPKKEAASNGTPIIAEECSEVITLEDIDALNNELLCWIAADDVKALLFSAKFSIAHGYMGTACSYLQKLIENTRTNGKNTSMLELALIEVCEGLGWNHVANRLSNDRLVRNRPSFRPF</sequence>
<evidence type="ECO:0000313" key="2">
    <source>
        <dbReference type="Proteomes" id="UP001196413"/>
    </source>
</evidence>
<keyword evidence="2" id="KW-1185">Reference proteome</keyword>
<dbReference type="InterPro" id="IPR046939">
    <property type="entry name" value="TPPII_C_sf"/>
</dbReference>
<dbReference type="AlphaFoldDB" id="A0AAD5QLG3"/>
<dbReference type="Gene3D" id="1.25.40.710">
    <property type="match status" value="1"/>
</dbReference>
<name>A0AAD5QLG3_PARTN</name>
<gene>
    <name evidence="1" type="ORF">KIN20_009724</name>
</gene>
<evidence type="ECO:0000313" key="1">
    <source>
        <dbReference type="EMBL" id="KAJ1353155.1"/>
    </source>
</evidence>
<proteinExistence type="predicted"/>
<accession>A0AAD5QLG3</accession>
<comment type="caution">
    <text evidence="1">The sequence shown here is derived from an EMBL/GenBank/DDBJ whole genome shotgun (WGS) entry which is preliminary data.</text>
</comment>
<dbReference type="EMBL" id="JAHQIW010001619">
    <property type="protein sequence ID" value="KAJ1353155.1"/>
    <property type="molecule type" value="Genomic_DNA"/>
</dbReference>